<evidence type="ECO:0000313" key="2">
    <source>
        <dbReference type="Proteomes" id="UP000321807"/>
    </source>
</evidence>
<dbReference type="Proteomes" id="UP000321807">
    <property type="component" value="Chromosome"/>
</dbReference>
<dbReference type="EMBL" id="CP042807">
    <property type="protein sequence ID" value="QEE24552.1"/>
    <property type="molecule type" value="Genomic_DNA"/>
</dbReference>
<dbReference type="RefSeq" id="WP_147627144.1">
    <property type="nucleotide sequence ID" value="NZ_CP042807.1"/>
</dbReference>
<accession>A0A5B9DWZ6</accession>
<evidence type="ECO:0000313" key="1">
    <source>
        <dbReference type="EMBL" id="QEE24552.1"/>
    </source>
</evidence>
<dbReference type="KEGG" id="rgl:CS053_08580"/>
<dbReference type="AlphaFoldDB" id="A0A5B9DWZ6"/>
<name>A0A5B9DWZ6_9GAMM</name>
<gene>
    <name evidence="1" type="ORF">CS053_08580</name>
</gene>
<protein>
    <submittedName>
        <fullName evidence="1">Uncharacterized protein</fullName>
    </submittedName>
</protein>
<reference evidence="1 2" key="1">
    <citation type="submission" date="2019-08" db="EMBL/GenBank/DDBJ databases">
        <title>Complete genome sequence of Rhodanobacter glycinis strain T01E-68 isolated from tomato root.</title>
        <authorList>
            <person name="Weon H.-Y."/>
            <person name="Lee S.A."/>
        </authorList>
    </citation>
    <scope>NUCLEOTIDE SEQUENCE [LARGE SCALE GENOMIC DNA]</scope>
    <source>
        <strain evidence="1 2">T01E-68</strain>
    </source>
</reference>
<proteinExistence type="predicted"/>
<sequence length="198" mass="22398">MLARVSSLEAYRRWLQDEDMSAAELVERLTDFQPTEAMLAGTAFHAALETASVGDYDKLEANGYTFLLPDAAIALPEIRELRTQKDYGSLSVTGKLDVLCGKRVEDHKTTASFRPDGYFEGYQWRFYLDLFDADVFRWNVFVITPVPGLGKTYNVKPPELLEQCRYPGMHDDCMDLAAQFHGFAAQYMPEYVPALDAS</sequence>
<organism evidence="1 2">
    <name type="scientific">Rhodanobacter glycinis</name>
    <dbReference type="NCBI Taxonomy" id="582702"/>
    <lineage>
        <taxon>Bacteria</taxon>
        <taxon>Pseudomonadati</taxon>
        <taxon>Pseudomonadota</taxon>
        <taxon>Gammaproteobacteria</taxon>
        <taxon>Lysobacterales</taxon>
        <taxon>Rhodanobacteraceae</taxon>
        <taxon>Rhodanobacter</taxon>
    </lineage>
</organism>